<dbReference type="AlphaFoldDB" id="A0AAV4C387"/>
<name>A0AAV4C387_9GAST</name>
<keyword evidence="5" id="KW-1015">Disulfide bond</keyword>
<reference evidence="8 9" key="1">
    <citation type="journal article" date="2021" name="Elife">
        <title>Chloroplast acquisition without the gene transfer in kleptoplastic sea slugs, Plakobranchus ocellatus.</title>
        <authorList>
            <person name="Maeda T."/>
            <person name="Takahashi S."/>
            <person name="Yoshida T."/>
            <person name="Shimamura S."/>
            <person name="Takaki Y."/>
            <person name="Nagai Y."/>
            <person name="Toyoda A."/>
            <person name="Suzuki Y."/>
            <person name="Arimoto A."/>
            <person name="Ishii H."/>
            <person name="Satoh N."/>
            <person name="Nishiyama T."/>
            <person name="Hasebe M."/>
            <person name="Maruyama T."/>
            <person name="Minagawa J."/>
            <person name="Obokata J."/>
            <person name="Shigenobu S."/>
        </authorList>
    </citation>
    <scope>NUCLEOTIDE SEQUENCE [LARGE SCALE GENOMIC DNA]</scope>
</reference>
<keyword evidence="9" id="KW-1185">Reference proteome</keyword>
<evidence type="ECO:0000313" key="9">
    <source>
        <dbReference type="Proteomes" id="UP000735302"/>
    </source>
</evidence>
<keyword evidence="4" id="KW-0472">Membrane</keyword>
<dbReference type="GO" id="GO:0005576">
    <property type="term" value="C:extracellular region"/>
    <property type="evidence" value="ECO:0007669"/>
    <property type="project" value="UniProtKB-SubCell"/>
</dbReference>
<gene>
    <name evidence="8" type="ORF">PoB_005238300</name>
</gene>
<proteinExistence type="predicted"/>
<feature type="domain" description="MACPF" evidence="7">
    <location>
        <begin position="80"/>
        <end position="398"/>
    </location>
</feature>
<evidence type="ECO:0000259" key="7">
    <source>
        <dbReference type="PROSITE" id="PS51412"/>
    </source>
</evidence>
<protein>
    <recommendedName>
        <fullName evidence="7">MACPF domain-containing protein</fullName>
    </recommendedName>
</protein>
<dbReference type="InterPro" id="IPR020863">
    <property type="entry name" value="MACPF_CS"/>
</dbReference>
<dbReference type="SMART" id="SM00457">
    <property type="entry name" value="MACPF"/>
    <property type="match status" value="1"/>
</dbReference>
<evidence type="ECO:0000256" key="1">
    <source>
        <dbReference type="ARBA" id="ARBA00004370"/>
    </source>
</evidence>
<dbReference type="Proteomes" id="UP000735302">
    <property type="component" value="Unassembled WGS sequence"/>
</dbReference>
<dbReference type="EMBL" id="BLXT01005777">
    <property type="protein sequence ID" value="GFO25878.1"/>
    <property type="molecule type" value="Genomic_DNA"/>
</dbReference>
<keyword evidence="3" id="KW-0964">Secreted</keyword>
<comment type="caution">
    <text evidence="8">The sequence shown here is derived from an EMBL/GenBank/DDBJ whole genome shotgun (WGS) entry which is preliminary data.</text>
</comment>
<feature type="region of interest" description="Disordered" evidence="6">
    <location>
        <begin position="1"/>
        <end position="20"/>
    </location>
</feature>
<dbReference type="GO" id="GO:0016020">
    <property type="term" value="C:membrane"/>
    <property type="evidence" value="ECO:0007669"/>
    <property type="project" value="UniProtKB-SubCell"/>
</dbReference>
<dbReference type="Pfam" id="PF01823">
    <property type="entry name" value="MACPF"/>
    <property type="match status" value="1"/>
</dbReference>
<evidence type="ECO:0000256" key="5">
    <source>
        <dbReference type="ARBA" id="ARBA00023157"/>
    </source>
</evidence>
<dbReference type="PROSITE" id="PS51412">
    <property type="entry name" value="MACPF_2"/>
    <property type="match status" value="1"/>
</dbReference>
<accession>A0AAV4C387</accession>
<evidence type="ECO:0000256" key="6">
    <source>
        <dbReference type="SAM" id="MobiDB-lite"/>
    </source>
</evidence>
<dbReference type="InterPro" id="IPR020864">
    <property type="entry name" value="MACPF"/>
</dbReference>
<comment type="subcellular location">
    <subcellularLocation>
        <location evidence="1">Membrane</location>
    </subcellularLocation>
    <subcellularLocation>
        <location evidence="2">Secreted</location>
    </subcellularLocation>
</comment>
<evidence type="ECO:0000256" key="3">
    <source>
        <dbReference type="ARBA" id="ARBA00022525"/>
    </source>
</evidence>
<evidence type="ECO:0000313" key="8">
    <source>
        <dbReference type="EMBL" id="GFO25878.1"/>
    </source>
</evidence>
<sequence>MVMIEKKKDGKGRKEIEEKAKQDQQLRHYSYMQSVFTVDRTLSEPSMSGHHPSWSISILLMLTFLCMAITTHEAQAFLSDSSGSVQCSKTPPGVSKLMKGVDITTLDLLPIGLTGSDGFKSPVIDMACNDDRVWSLDGEEYQLPDQVWQMTNTPGGWLTTDVNVYKTSSDIRNSMTLGVAGQGSIWNYAFSASGSYSKLQNTITNSTRYISDVASYHSTNRVDLIPDWILQLNPIAKLYVDRFIGDKTYESDPQVYHRFINQFGTHYFSVANFGGQIRMVCETSTSYFSLHSTQEIKDEAKTDFMGLLSANGGSTTEDSRFADASTQTVRYYGGSANLLSTDGINSWQPTVDENPWLLSGELKPISNLITNDIQRSSMERAVLQHVMQSYLGELRRLVASINLKLGSSPTTDDFEERLTVMEAQPLGSLVEADVYALGKDIDNQITIPFWFSENTRFCYQWRPDGDRGQCGAGEDRLLCAPVGRMTPFYRDDSDNRGGGCLMQWSIQSTGFDSWFYDVQVCFHWEADVNNAQCGGGANHTLCAPVNEFSPEYRDDTDDRIGGCQMTWTLSVPDSAPLWMKATKLCFSWYPDGHEGQCGPSQSRDMCAVTNEWTPYYRDDTDVRKGGCRMSWGLQSGL</sequence>
<evidence type="ECO:0000256" key="2">
    <source>
        <dbReference type="ARBA" id="ARBA00004613"/>
    </source>
</evidence>
<organism evidence="8 9">
    <name type="scientific">Plakobranchus ocellatus</name>
    <dbReference type="NCBI Taxonomy" id="259542"/>
    <lineage>
        <taxon>Eukaryota</taxon>
        <taxon>Metazoa</taxon>
        <taxon>Spiralia</taxon>
        <taxon>Lophotrochozoa</taxon>
        <taxon>Mollusca</taxon>
        <taxon>Gastropoda</taxon>
        <taxon>Heterobranchia</taxon>
        <taxon>Euthyneura</taxon>
        <taxon>Panpulmonata</taxon>
        <taxon>Sacoglossa</taxon>
        <taxon>Placobranchoidea</taxon>
        <taxon>Plakobranchidae</taxon>
        <taxon>Plakobranchus</taxon>
    </lineage>
</organism>
<dbReference type="PROSITE" id="PS00279">
    <property type="entry name" value="MACPF_1"/>
    <property type="match status" value="1"/>
</dbReference>
<evidence type="ECO:0000256" key="4">
    <source>
        <dbReference type="ARBA" id="ARBA00023136"/>
    </source>
</evidence>